<name>A0A6A4TLW1_SCOMX</name>
<sequence>MVPFVTAEEKEKKRRLLLMQSFSHQEKCAKTFSRESDSYLSNSPQTDLVILHNEYSWRAFKASIKFDSYIRQQLYQIVAMTLQCDVEKEPVAPPQTNEPYPSFNFAINPPLRQKCASHIAKFGLECDLTRFDFHIDSP</sequence>
<dbReference type="EMBL" id="VEVO01000002">
    <property type="protein sequence ID" value="KAF0045829.1"/>
    <property type="molecule type" value="Genomic_DNA"/>
</dbReference>
<comment type="caution">
    <text evidence="1">The sequence shown here is derived from an EMBL/GenBank/DDBJ whole genome shotgun (WGS) entry which is preliminary data.</text>
</comment>
<evidence type="ECO:0000313" key="1">
    <source>
        <dbReference type="EMBL" id="KAF0045829.1"/>
    </source>
</evidence>
<gene>
    <name evidence="1" type="ORF">F2P81_002358</name>
</gene>
<organism evidence="1 2">
    <name type="scientific">Scophthalmus maximus</name>
    <name type="common">Turbot</name>
    <name type="synonym">Psetta maxima</name>
    <dbReference type="NCBI Taxonomy" id="52904"/>
    <lineage>
        <taxon>Eukaryota</taxon>
        <taxon>Metazoa</taxon>
        <taxon>Chordata</taxon>
        <taxon>Craniata</taxon>
        <taxon>Vertebrata</taxon>
        <taxon>Euteleostomi</taxon>
        <taxon>Actinopterygii</taxon>
        <taxon>Neopterygii</taxon>
        <taxon>Teleostei</taxon>
        <taxon>Neoteleostei</taxon>
        <taxon>Acanthomorphata</taxon>
        <taxon>Carangaria</taxon>
        <taxon>Pleuronectiformes</taxon>
        <taxon>Pleuronectoidei</taxon>
        <taxon>Scophthalmidae</taxon>
        <taxon>Scophthalmus</taxon>
    </lineage>
</organism>
<evidence type="ECO:0000313" key="2">
    <source>
        <dbReference type="Proteomes" id="UP000438429"/>
    </source>
</evidence>
<protein>
    <submittedName>
        <fullName evidence="1">Uncharacterized protein</fullName>
    </submittedName>
</protein>
<proteinExistence type="predicted"/>
<dbReference type="AlphaFoldDB" id="A0A6A4TLW1"/>
<reference evidence="1 2" key="1">
    <citation type="submission" date="2019-06" db="EMBL/GenBank/DDBJ databases">
        <title>Draft genomes of female and male turbot (Scophthalmus maximus).</title>
        <authorList>
            <person name="Xu H."/>
            <person name="Xu X.-W."/>
            <person name="Shao C."/>
            <person name="Chen S."/>
        </authorList>
    </citation>
    <scope>NUCLEOTIDE SEQUENCE [LARGE SCALE GENOMIC DNA]</scope>
    <source>
        <strain evidence="1">Ysfricsl-2016a</strain>
        <tissue evidence="1">Blood</tissue>
    </source>
</reference>
<dbReference type="Proteomes" id="UP000438429">
    <property type="component" value="Unassembled WGS sequence"/>
</dbReference>
<accession>A0A6A4TLW1</accession>